<dbReference type="EMBL" id="SOSA01000887">
    <property type="protein sequence ID" value="THC88282.1"/>
    <property type="molecule type" value="Genomic_DNA"/>
</dbReference>
<proteinExistence type="predicted"/>
<sequence>MPLFIHCPTNWVVHHRDYGVRRVYQEEFASANGLCGEQLAALDGVCTRY</sequence>
<reference evidence="1 2" key="1">
    <citation type="submission" date="2019-03" db="EMBL/GenBank/DDBJ databases">
        <title>The genome sequence of a newly discovered highly antifungal drug resistant Aspergillus species, Aspergillus tanneri NIH 1004.</title>
        <authorList>
            <person name="Mounaud S."/>
            <person name="Singh I."/>
            <person name="Joardar V."/>
            <person name="Pakala S."/>
            <person name="Pakala S."/>
            <person name="Venepally P."/>
            <person name="Hoover J."/>
            <person name="Nierman W."/>
            <person name="Chung J."/>
            <person name="Losada L."/>
        </authorList>
    </citation>
    <scope>NUCLEOTIDE SEQUENCE [LARGE SCALE GENOMIC DNA]</scope>
    <source>
        <strain evidence="1 2">NIH1004</strain>
    </source>
</reference>
<dbReference type="VEuPathDB" id="FungiDB:EYZ11_012271"/>
<comment type="caution">
    <text evidence="1">The sequence shown here is derived from an EMBL/GenBank/DDBJ whole genome shotgun (WGS) entry which is preliminary data.</text>
</comment>
<dbReference type="Proteomes" id="UP000308092">
    <property type="component" value="Unassembled WGS sequence"/>
</dbReference>
<dbReference type="AlphaFoldDB" id="A0A4S3J195"/>
<keyword evidence="2" id="KW-1185">Reference proteome</keyword>
<evidence type="ECO:0000313" key="1">
    <source>
        <dbReference type="EMBL" id="THC88282.1"/>
    </source>
</evidence>
<evidence type="ECO:0000313" key="2">
    <source>
        <dbReference type="Proteomes" id="UP000308092"/>
    </source>
</evidence>
<protein>
    <submittedName>
        <fullName evidence="1">Uncharacterized protein</fullName>
    </submittedName>
</protein>
<organism evidence="1 2">
    <name type="scientific">Aspergillus tanneri</name>
    <dbReference type="NCBI Taxonomy" id="1220188"/>
    <lineage>
        <taxon>Eukaryota</taxon>
        <taxon>Fungi</taxon>
        <taxon>Dikarya</taxon>
        <taxon>Ascomycota</taxon>
        <taxon>Pezizomycotina</taxon>
        <taxon>Eurotiomycetes</taxon>
        <taxon>Eurotiomycetidae</taxon>
        <taxon>Eurotiales</taxon>
        <taxon>Aspergillaceae</taxon>
        <taxon>Aspergillus</taxon>
        <taxon>Aspergillus subgen. Circumdati</taxon>
    </lineage>
</organism>
<name>A0A4S3J195_9EURO</name>
<accession>A0A4S3J195</accession>
<gene>
    <name evidence="1" type="ORF">EYZ11_012271</name>
</gene>